<evidence type="ECO:0000256" key="9">
    <source>
        <dbReference type="SAM" id="MobiDB-lite"/>
    </source>
</evidence>
<keyword evidence="11" id="KW-1185">Reference proteome</keyword>
<evidence type="ECO:0000256" key="6">
    <source>
        <dbReference type="ARBA" id="ARBA00023034"/>
    </source>
</evidence>
<proteinExistence type="inferred from homology"/>
<evidence type="ECO:0000256" key="8">
    <source>
        <dbReference type="ARBA" id="ARBA00031345"/>
    </source>
</evidence>
<dbReference type="OrthoDB" id="332804at2759"/>
<evidence type="ECO:0000256" key="2">
    <source>
        <dbReference type="ARBA" id="ARBA00005831"/>
    </source>
</evidence>
<dbReference type="KEGG" id="bbes:BESB_045910"/>
<comment type="similarity">
    <text evidence="2">Belongs to the COG7 family.</text>
</comment>
<evidence type="ECO:0000256" key="3">
    <source>
        <dbReference type="ARBA" id="ARBA00020984"/>
    </source>
</evidence>
<feature type="compositionally biased region" description="Gly residues" evidence="9">
    <location>
        <begin position="390"/>
        <end position="399"/>
    </location>
</feature>
<feature type="region of interest" description="Disordered" evidence="9">
    <location>
        <begin position="901"/>
        <end position="920"/>
    </location>
</feature>
<keyword evidence="7" id="KW-0472">Membrane</keyword>
<dbReference type="VEuPathDB" id="ToxoDB:BESB_045910"/>
<evidence type="ECO:0000256" key="5">
    <source>
        <dbReference type="ARBA" id="ARBA00022927"/>
    </source>
</evidence>
<feature type="region of interest" description="Disordered" evidence="9">
    <location>
        <begin position="1102"/>
        <end position="1123"/>
    </location>
</feature>
<dbReference type="GO" id="GO:0007030">
    <property type="term" value="P:Golgi organization"/>
    <property type="evidence" value="ECO:0007669"/>
    <property type="project" value="TreeGrafter"/>
</dbReference>
<keyword evidence="6" id="KW-0333">Golgi apparatus</keyword>
<dbReference type="RefSeq" id="XP_029220408.1">
    <property type="nucleotide sequence ID" value="XM_029363042.1"/>
</dbReference>
<feature type="region of interest" description="Disordered" evidence="9">
    <location>
        <begin position="1"/>
        <end position="21"/>
    </location>
</feature>
<dbReference type="GO" id="GO:0006890">
    <property type="term" value="P:retrograde vesicle-mediated transport, Golgi to endoplasmic reticulum"/>
    <property type="evidence" value="ECO:0007669"/>
    <property type="project" value="TreeGrafter"/>
</dbReference>
<dbReference type="GO" id="GO:0017119">
    <property type="term" value="C:Golgi transport complex"/>
    <property type="evidence" value="ECO:0007669"/>
    <property type="project" value="InterPro"/>
</dbReference>
<feature type="region of interest" description="Disordered" evidence="9">
    <location>
        <begin position="1012"/>
        <end position="1080"/>
    </location>
</feature>
<feature type="region of interest" description="Disordered" evidence="9">
    <location>
        <begin position="952"/>
        <end position="976"/>
    </location>
</feature>
<dbReference type="PANTHER" id="PTHR21443">
    <property type="entry name" value="CONSERVED OLIGOMERIC GOLGI COMPLEX COMPONENT 7"/>
    <property type="match status" value="1"/>
</dbReference>
<dbReference type="EMBL" id="NWUJ01000003">
    <property type="protein sequence ID" value="PFH36399.1"/>
    <property type="molecule type" value="Genomic_DNA"/>
</dbReference>
<feature type="region of interest" description="Disordered" evidence="9">
    <location>
        <begin position="373"/>
        <end position="399"/>
    </location>
</feature>
<feature type="compositionally biased region" description="Basic and acidic residues" evidence="9">
    <location>
        <begin position="910"/>
        <end position="920"/>
    </location>
</feature>
<dbReference type="Proteomes" id="UP000224006">
    <property type="component" value="Chromosome III"/>
</dbReference>
<feature type="compositionally biased region" description="Basic and acidic residues" evidence="9">
    <location>
        <begin position="1102"/>
        <end position="1117"/>
    </location>
</feature>
<dbReference type="PANTHER" id="PTHR21443:SF0">
    <property type="entry name" value="CONSERVED OLIGOMERIC GOLGI COMPLEX SUBUNIT 7"/>
    <property type="match status" value="1"/>
</dbReference>
<keyword evidence="4" id="KW-0813">Transport</keyword>
<feature type="compositionally biased region" description="Low complexity" evidence="9">
    <location>
        <begin position="193"/>
        <end position="210"/>
    </location>
</feature>
<feature type="region of interest" description="Disordered" evidence="9">
    <location>
        <begin position="193"/>
        <end position="235"/>
    </location>
</feature>
<feature type="compositionally biased region" description="Low complexity" evidence="9">
    <location>
        <begin position="223"/>
        <end position="235"/>
    </location>
</feature>
<dbReference type="GO" id="GO:0000139">
    <property type="term" value="C:Golgi membrane"/>
    <property type="evidence" value="ECO:0007669"/>
    <property type="project" value="UniProtKB-SubCell"/>
</dbReference>
<keyword evidence="5" id="KW-0653">Protein transport</keyword>
<feature type="compositionally biased region" description="Acidic residues" evidence="9">
    <location>
        <begin position="1012"/>
        <end position="1023"/>
    </location>
</feature>
<feature type="compositionally biased region" description="Low complexity" evidence="9">
    <location>
        <begin position="9"/>
        <end position="21"/>
    </location>
</feature>
<evidence type="ECO:0000256" key="4">
    <source>
        <dbReference type="ARBA" id="ARBA00022448"/>
    </source>
</evidence>
<dbReference type="GeneID" id="40309521"/>
<accession>A0A2A9MEV3</accession>
<feature type="compositionally biased region" description="Basic and acidic residues" evidence="9">
    <location>
        <begin position="1058"/>
        <end position="1078"/>
    </location>
</feature>
<organism evidence="10 11">
    <name type="scientific">Besnoitia besnoiti</name>
    <name type="common">Apicomplexan protozoan</name>
    <dbReference type="NCBI Taxonomy" id="94643"/>
    <lineage>
        <taxon>Eukaryota</taxon>
        <taxon>Sar</taxon>
        <taxon>Alveolata</taxon>
        <taxon>Apicomplexa</taxon>
        <taxon>Conoidasida</taxon>
        <taxon>Coccidia</taxon>
        <taxon>Eucoccidiorida</taxon>
        <taxon>Eimeriorina</taxon>
        <taxon>Sarcocystidae</taxon>
        <taxon>Besnoitia</taxon>
    </lineage>
</organism>
<dbReference type="GO" id="GO:0006886">
    <property type="term" value="P:intracellular protein transport"/>
    <property type="evidence" value="ECO:0007669"/>
    <property type="project" value="InterPro"/>
</dbReference>
<name>A0A2A9MEV3_BESBE</name>
<reference evidence="10 11" key="1">
    <citation type="submission" date="2017-09" db="EMBL/GenBank/DDBJ databases">
        <title>Genome sequencing of Besnoitia besnoiti strain Bb-Ger1.</title>
        <authorList>
            <person name="Schares G."/>
            <person name="Venepally P."/>
            <person name="Lorenzi H.A."/>
        </authorList>
    </citation>
    <scope>NUCLEOTIDE SEQUENCE [LARGE SCALE GENOMIC DNA]</scope>
    <source>
        <strain evidence="10 11">Bb-Ger1</strain>
    </source>
</reference>
<gene>
    <name evidence="10" type="ORF">BESB_045910</name>
</gene>
<dbReference type="AlphaFoldDB" id="A0A2A9MEV3"/>
<evidence type="ECO:0000256" key="7">
    <source>
        <dbReference type="ARBA" id="ARBA00023136"/>
    </source>
</evidence>
<comment type="caution">
    <text evidence="10">The sequence shown here is derived from an EMBL/GenBank/DDBJ whole genome shotgun (WGS) entry which is preliminary data.</text>
</comment>
<sequence>MPTSAVTRASPSSSFPSSASASFPLSDAFHSLSDPGFSPGPWLDACIETGLQSRPDLYRPSSPDQQTAEEEAQRLQSTVGGLLADVQQRIATSFCALDVKSQDLSAAVPACVTEVANFEVKIERANGIVSDALDALTTIDAEHQESLRRLAALDALKQHFQRCRRVLLDLHQWDFRVGEIELLLHSFHQQTASPVASSSPSPVAELASPVGAGRVQQPREPAADAPPCTAPPSAASSTFEAAANIAHHRSLVQAAMHAAVLKNSVKEMKAFGEFAGRVRAAELLEKRVVAVARNLLKSSFLACDPAGLRVATEVFLTLQRAAQLPEELPKSLAEQLRRVWRALWARTPSGRGAALGLEGTVGPWAPEPLEAGDGGAGTALAGETAEDANGGSGYYTGGGQDSDYGHDGLARPNRAAPIGETDALLFYFEEFAKVLEERASLLRRFADELSQAELRAAHAPPQGVSSAPVAFPMGAPAPVRHRLRRTASLSQARCWEDLLLRSLKAGSEVPSEELEVFLLAATRLGRGAEEEFEGEEAERERAGRNLQLLERMLQTYETCVTLLCATPVVGESEPHTPHLWQKLPSNCLFFPPVLLREYNAALARSLRAALMEEAASVKQLDRRQAPSQVVIELEGRLDRSFQRLADASLACFSGVASQAALAPCLLASADGALAEFLSSLSPVLQTFAHTIHHKAKTLQAEQDVSRGGRAGTRVSEPFPDLLPSCVPFEAPLLNACLQQLLVLASLQQKLAQGAATIFARAAAAYRRSGRFNTYLRGLVDLHPDLLVYPSPEAVAQSTALLAAASASPPRFDAVFPASASIYEALLHASRALVLLACAVPFALFLRRFYRPALASQRAAVTREAAGFADDARERLPSTVITTAGEFFLQLLPQLDVATASPLEPASGGGEGREAGPEKASSRAEPLIAGLLSAASTAFCRVLLELDFSFSPSAGGKPAHGSHSARGREPSGDKLDGGALLQLQSDARYLVSLSSSLGYDSTADLACLLAQEEEETDRGAEEEDAARADGSRQADTPKAQERAEGAGMSAADAYSAESEQEKNDLCCDKEENGRRRDAPVQKGPSWMVELLLLGLDALVEQDRRGHGESASDCEKGDTRQPSGSSASILAAFHRQAKRTLLKNAAKVKQEGEKENLNSPSEAALEAAGALSARAEATVALDSPASDLWRSLAEKDDEECLLIWALLHKLGVFARDTA</sequence>
<protein>
    <recommendedName>
        <fullName evidence="3">Conserved oligomeric Golgi complex subunit 7</fullName>
    </recommendedName>
    <alternativeName>
        <fullName evidence="8">Component of oligomeric Golgi complex 7</fullName>
    </alternativeName>
</protein>
<evidence type="ECO:0000313" key="10">
    <source>
        <dbReference type="EMBL" id="PFH36399.1"/>
    </source>
</evidence>
<comment type="subcellular location">
    <subcellularLocation>
        <location evidence="1">Golgi apparatus membrane</location>
        <topology evidence="1">Peripheral membrane protein</topology>
    </subcellularLocation>
</comment>
<evidence type="ECO:0000256" key="1">
    <source>
        <dbReference type="ARBA" id="ARBA00004395"/>
    </source>
</evidence>
<evidence type="ECO:0000313" key="11">
    <source>
        <dbReference type="Proteomes" id="UP000224006"/>
    </source>
</evidence>
<dbReference type="InterPro" id="IPR019335">
    <property type="entry name" value="COG7"/>
</dbReference>
<feature type="compositionally biased region" description="Basic and acidic residues" evidence="9">
    <location>
        <begin position="965"/>
        <end position="975"/>
    </location>
</feature>